<evidence type="ECO:0000256" key="3">
    <source>
        <dbReference type="ARBA" id="ARBA00012180"/>
    </source>
</evidence>
<dbReference type="PANTHER" id="PTHR10642">
    <property type="entry name" value="RIBONUCLEASE H1"/>
    <property type="match status" value="1"/>
</dbReference>
<evidence type="ECO:0000259" key="8">
    <source>
        <dbReference type="PROSITE" id="PS50879"/>
    </source>
</evidence>
<dbReference type="GO" id="GO:0003676">
    <property type="term" value="F:nucleic acid binding"/>
    <property type="evidence" value="ECO:0007669"/>
    <property type="project" value="InterPro"/>
</dbReference>
<dbReference type="SUPFAM" id="SSF53098">
    <property type="entry name" value="Ribonuclease H-like"/>
    <property type="match status" value="1"/>
</dbReference>
<proteinExistence type="inferred from homology"/>
<dbReference type="InterPro" id="IPR012337">
    <property type="entry name" value="RNaseH-like_sf"/>
</dbReference>
<evidence type="ECO:0000313" key="9">
    <source>
        <dbReference type="EMBL" id="USW48505.1"/>
    </source>
</evidence>
<reference evidence="9" key="1">
    <citation type="submission" date="2022-06" db="EMBL/GenBank/DDBJ databases">
        <title>Complete genome sequences of two strains of the flax pathogen Septoria linicola.</title>
        <authorList>
            <person name="Lapalu N."/>
            <person name="Simon A."/>
            <person name="Demenou B."/>
            <person name="Paumier D."/>
            <person name="Guillot M.-P."/>
            <person name="Gout L."/>
            <person name="Valade R."/>
        </authorList>
    </citation>
    <scope>NUCLEOTIDE SEQUENCE</scope>
    <source>
        <strain evidence="9">SE15195</strain>
    </source>
</reference>
<keyword evidence="7" id="KW-0378">Hydrolase</keyword>
<evidence type="ECO:0000256" key="1">
    <source>
        <dbReference type="ARBA" id="ARBA00000077"/>
    </source>
</evidence>
<evidence type="ECO:0000256" key="7">
    <source>
        <dbReference type="ARBA" id="ARBA00022801"/>
    </source>
</evidence>
<dbReference type="PANTHER" id="PTHR10642:SF26">
    <property type="entry name" value="RIBONUCLEASE H1"/>
    <property type="match status" value="1"/>
</dbReference>
<dbReference type="InterPro" id="IPR036397">
    <property type="entry name" value="RNaseH_sf"/>
</dbReference>
<dbReference type="Gene3D" id="3.30.420.10">
    <property type="entry name" value="Ribonuclease H-like superfamily/Ribonuclease H"/>
    <property type="match status" value="1"/>
</dbReference>
<gene>
    <name evidence="9" type="ORF">Slin15195_G018240</name>
</gene>
<comment type="similarity">
    <text evidence="2">Belongs to the RNase H family.</text>
</comment>
<keyword evidence="6" id="KW-0255">Endonuclease</keyword>
<organism evidence="9 10">
    <name type="scientific">Septoria linicola</name>
    <dbReference type="NCBI Taxonomy" id="215465"/>
    <lineage>
        <taxon>Eukaryota</taxon>
        <taxon>Fungi</taxon>
        <taxon>Dikarya</taxon>
        <taxon>Ascomycota</taxon>
        <taxon>Pezizomycotina</taxon>
        <taxon>Dothideomycetes</taxon>
        <taxon>Dothideomycetidae</taxon>
        <taxon>Mycosphaerellales</taxon>
        <taxon>Mycosphaerellaceae</taxon>
        <taxon>Septoria</taxon>
    </lineage>
</organism>
<dbReference type="InterPro" id="IPR050092">
    <property type="entry name" value="RNase_H"/>
</dbReference>
<dbReference type="PROSITE" id="PS50879">
    <property type="entry name" value="RNASE_H_1"/>
    <property type="match status" value="1"/>
</dbReference>
<evidence type="ECO:0000313" key="10">
    <source>
        <dbReference type="Proteomes" id="UP001056384"/>
    </source>
</evidence>
<dbReference type="OrthoDB" id="407198at2759"/>
<dbReference type="AlphaFoldDB" id="A0A9Q9AL87"/>
<name>A0A9Q9AL87_9PEZI</name>
<dbReference type="GO" id="GO:0046872">
    <property type="term" value="F:metal ion binding"/>
    <property type="evidence" value="ECO:0007669"/>
    <property type="project" value="UniProtKB-KW"/>
</dbReference>
<evidence type="ECO:0000256" key="5">
    <source>
        <dbReference type="ARBA" id="ARBA00022723"/>
    </source>
</evidence>
<comment type="catalytic activity">
    <reaction evidence="1">
        <text>Endonucleolytic cleavage to 5'-phosphomonoester.</text>
        <dbReference type="EC" id="3.1.26.4"/>
    </reaction>
</comment>
<dbReference type="GO" id="GO:0004523">
    <property type="term" value="F:RNA-DNA hybrid ribonuclease activity"/>
    <property type="evidence" value="ECO:0007669"/>
    <property type="project" value="UniProtKB-EC"/>
</dbReference>
<dbReference type="Pfam" id="PF00075">
    <property type="entry name" value="RNase_H"/>
    <property type="match status" value="1"/>
</dbReference>
<evidence type="ECO:0000256" key="2">
    <source>
        <dbReference type="ARBA" id="ARBA00005300"/>
    </source>
</evidence>
<evidence type="ECO:0000256" key="4">
    <source>
        <dbReference type="ARBA" id="ARBA00022722"/>
    </source>
</evidence>
<sequence length="166" mass="18901">MVYHMVYHIDGACRGNGQPGSIATATAIENLRYGRWKGWTRRLPSFPVPTNQRAELAAIIFALDIILQKHRSLGSRPLINCVIHTDSRYALTCVNEKMFKYAENNWKNSYGNPVANQDLIQTLFGLHHRIAGLGQVRYEWIAKEQNKLANRVCHEDLDKQEAVNAP</sequence>
<dbReference type="Proteomes" id="UP001056384">
    <property type="component" value="Chromosome 1"/>
</dbReference>
<dbReference type="GO" id="GO:0043137">
    <property type="term" value="P:DNA replication, removal of RNA primer"/>
    <property type="evidence" value="ECO:0007669"/>
    <property type="project" value="TreeGrafter"/>
</dbReference>
<accession>A0A9Q9AL87</accession>
<dbReference type="InterPro" id="IPR002156">
    <property type="entry name" value="RNaseH_domain"/>
</dbReference>
<protein>
    <recommendedName>
        <fullName evidence="3">ribonuclease H</fullName>
        <ecNumber evidence="3">3.1.26.4</ecNumber>
    </recommendedName>
</protein>
<dbReference type="EC" id="3.1.26.4" evidence="3"/>
<keyword evidence="5" id="KW-0479">Metal-binding</keyword>
<dbReference type="EMBL" id="CP099418">
    <property type="protein sequence ID" value="USW48505.1"/>
    <property type="molecule type" value="Genomic_DNA"/>
</dbReference>
<keyword evidence="4" id="KW-0540">Nuclease</keyword>
<evidence type="ECO:0000256" key="6">
    <source>
        <dbReference type="ARBA" id="ARBA00022759"/>
    </source>
</evidence>
<keyword evidence="10" id="KW-1185">Reference proteome</keyword>
<feature type="domain" description="RNase H type-1" evidence="8">
    <location>
        <begin position="1"/>
        <end position="162"/>
    </location>
</feature>